<organism evidence="6 7">
    <name type="scientific">Calocera cornea HHB12733</name>
    <dbReference type="NCBI Taxonomy" id="1353952"/>
    <lineage>
        <taxon>Eukaryota</taxon>
        <taxon>Fungi</taxon>
        <taxon>Dikarya</taxon>
        <taxon>Basidiomycota</taxon>
        <taxon>Agaricomycotina</taxon>
        <taxon>Dacrymycetes</taxon>
        <taxon>Dacrymycetales</taxon>
        <taxon>Dacrymycetaceae</taxon>
        <taxon>Calocera</taxon>
    </lineage>
</organism>
<gene>
    <name evidence="6" type="ORF">CALCODRAFT_405490</name>
</gene>
<evidence type="ECO:0000256" key="5">
    <source>
        <dbReference type="ARBA" id="ARBA00023242"/>
    </source>
</evidence>
<dbReference type="Proteomes" id="UP000076842">
    <property type="component" value="Unassembled WGS sequence"/>
</dbReference>
<comment type="subcellular location">
    <subcellularLocation>
        <location evidence="1">Nucleus</location>
    </subcellularLocation>
</comment>
<keyword evidence="7" id="KW-1185">Reference proteome</keyword>
<evidence type="ECO:0000313" key="6">
    <source>
        <dbReference type="EMBL" id="KZT60041.1"/>
    </source>
</evidence>
<dbReference type="FunCoup" id="A0A165I286">
    <property type="interactions" value="424"/>
</dbReference>
<dbReference type="PANTHER" id="PTHR12780">
    <property type="entry name" value="RNA POLYMERASE III DNA DIRECTED , 39KD SUBUNIT-RELATED"/>
    <property type="match status" value="1"/>
</dbReference>
<dbReference type="GO" id="GO:0005666">
    <property type="term" value="C:RNA polymerase III complex"/>
    <property type="evidence" value="ECO:0007669"/>
    <property type="project" value="InterPro"/>
</dbReference>
<keyword evidence="5" id="KW-0539">Nucleus</keyword>
<dbReference type="InterPro" id="IPR036388">
    <property type="entry name" value="WH-like_DNA-bd_sf"/>
</dbReference>
<protein>
    <submittedName>
        <fullName evidence="6">RNA polymerase Rpc34</fullName>
    </submittedName>
</protein>
<dbReference type="Gene3D" id="1.10.10.10">
    <property type="entry name" value="Winged helix-like DNA-binding domain superfamily/Winged helix DNA-binding domain"/>
    <property type="match status" value="1"/>
</dbReference>
<dbReference type="InterPro" id="IPR007832">
    <property type="entry name" value="RNA_pol_Rpc34"/>
</dbReference>
<dbReference type="InterPro" id="IPR016049">
    <property type="entry name" value="RNA_pol_Rpc34-like"/>
</dbReference>
<feature type="non-terminal residue" evidence="6">
    <location>
        <position position="211"/>
    </location>
</feature>
<dbReference type="OrthoDB" id="613763at2759"/>
<dbReference type="InParanoid" id="A0A165I286"/>
<dbReference type="GO" id="GO:0005737">
    <property type="term" value="C:cytoplasm"/>
    <property type="evidence" value="ECO:0007669"/>
    <property type="project" value="UniProtKB-ARBA"/>
</dbReference>
<dbReference type="STRING" id="1353952.A0A165I286"/>
<name>A0A165I286_9BASI</name>
<keyword evidence="3" id="KW-0240">DNA-directed RNA polymerase</keyword>
<dbReference type="PIRSF" id="PIRSF028763">
    <property type="entry name" value="RNA_pol_Rpc34"/>
    <property type="match status" value="1"/>
</dbReference>
<comment type="similarity">
    <text evidence="2">Belongs to the eukaryotic RPC34/RPC39 RNA polymerase subunit family.</text>
</comment>
<evidence type="ECO:0000256" key="2">
    <source>
        <dbReference type="ARBA" id="ARBA00011038"/>
    </source>
</evidence>
<evidence type="ECO:0000256" key="4">
    <source>
        <dbReference type="ARBA" id="ARBA00023163"/>
    </source>
</evidence>
<dbReference type="FunFam" id="1.10.10.10:FF:000116">
    <property type="entry name" value="DNA-directed RNA polymerase III subunit RPC6"/>
    <property type="match status" value="1"/>
</dbReference>
<dbReference type="AlphaFoldDB" id="A0A165I286"/>
<dbReference type="EMBL" id="KV423935">
    <property type="protein sequence ID" value="KZT60041.1"/>
    <property type="molecule type" value="Genomic_DNA"/>
</dbReference>
<dbReference type="GO" id="GO:0006383">
    <property type="term" value="P:transcription by RNA polymerase III"/>
    <property type="evidence" value="ECO:0007669"/>
    <property type="project" value="InterPro"/>
</dbReference>
<dbReference type="Pfam" id="PF05158">
    <property type="entry name" value="RNA_pol_Rpc34"/>
    <property type="match status" value="2"/>
</dbReference>
<evidence type="ECO:0000256" key="3">
    <source>
        <dbReference type="ARBA" id="ARBA00022478"/>
    </source>
</evidence>
<keyword evidence="4" id="KW-0804">Transcription</keyword>
<accession>A0A165I286</accession>
<proteinExistence type="inferred from homology"/>
<dbReference type="GO" id="GO:0005654">
    <property type="term" value="C:nucleoplasm"/>
    <property type="evidence" value="ECO:0007669"/>
    <property type="project" value="UniProtKB-ARBA"/>
</dbReference>
<dbReference type="InterPro" id="IPR036390">
    <property type="entry name" value="WH_DNA-bd_sf"/>
</dbReference>
<evidence type="ECO:0000313" key="7">
    <source>
        <dbReference type="Proteomes" id="UP000076842"/>
    </source>
</evidence>
<reference evidence="6 7" key="1">
    <citation type="journal article" date="2016" name="Mol. Biol. Evol.">
        <title>Comparative Genomics of Early-Diverging Mushroom-Forming Fungi Provides Insights into the Origins of Lignocellulose Decay Capabilities.</title>
        <authorList>
            <person name="Nagy L.G."/>
            <person name="Riley R."/>
            <person name="Tritt A."/>
            <person name="Adam C."/>
            <person name="Daum C."/>
            <person name="Floudas D."/>
            <person name="Sun H."/>
            <person name="Yadav J.S."/>
            <person name="Pangilinan J."/>
            <person name="Larsson K.H."/>
            <person name="Matsuura K."/>
            <person name="Barry K."/>
            <person name="Labutti K."/>
            <person name="Kuo R."/>
            <person name="Ohm R.A."/>
            <person name="Bhattacharya S.S."/>
            <person name="Shirouzu T."/>
            <person name="Yoshinaga Y."/>
            <person name="Martin F.M."/>
            <person name="Grigoriev I.V."/>
            <person name="Hibbett D.S."/>
        </authorList>
    </citation>
    <scope>NUCLEOTIDE SEQUENCE [LARGE SCALE GENOMIC DNA]</scope>
    <source>
        <strain evidence="6 7">HHB12733</strain>
    </source>
</reference>
<dbReference type="SUPFAM" id="SSF46785">
    <property type="entry name" value="Winged helix' DNA-binding domain"/>
    <property type="match status" value="1"/>
</dbReference>
<sequence>MGAMAGDEAIVYQHISLVGNEGIWTKTLKAKTNLHMTVMNRCLKALEQRQLVKAVKNVKYPTRKTYMLFGLKPSVELTGGPWFNDNELDVGFIEGLLQAVYTFIEKKVLWPTSRTDKYPSLSDIRRFIHTSGLTEVKLEEEHVQSLLEVLVFDGKVESLPGAGGVYRALRRESYASGLTEVPCGLCEVFDFCAPKGPVNARDCTYYDEWLL</sequence>
<evidence type="ECO:0000256" key="1">
    <source>
        <dbReference type="ARBA" id="ARBA00004123"/>
    </source>
</evidence>